<organism evidence="3 4">
    <name type="scientific">Chitinophaga horti</name>
    <dbReference type="NCBI Taxonomy" id="2920382"/>
    <lineage>
        <taxon>Bacteria</taxon>
        <taxon>Pseudomonadati</taxon>
        <taxon>Bacteroidota</taxon>
        <taxon>Chitinophagia</taxon>
        <taxon>Chitinophagales</taxon>
        <taxon>Chitinophagaceae</taxon>
        <taxon>Chitinophaga</taxon>
    </lineage>
</organism>
<name>A0ABY6IVV2_9BACT</name>
<evidence type="ECO:0000313" key="3">
    <source>
        <dbReference type="EMBL" id="UYQ91363.1"/>
    </source>
</evidence>
<dbReference type="InterPro" id="IPR011006">
    <property type="entry name" value="CheY-like_superfamily"/>
</dbReference>
<dbReference type="PROSITE" id="PS50110">
    <property type="entry name" value="RESPONSE_REGULATORY"/>
    <property type="match status" value="1"/>
</dbReference>
<dbReference type="RefSeq" id="WP_264279808.1">
    <property type="nucleotide sequence ID" value="NZ_CP107006.1"/>
</dbReference>
<dbReference type="InterPro" id="IPR001789">
    <property type="entry name" value="Sig_transdc_resp-reg_receiver"/>
</dbReference>
<dbReference type="Pfam" id="PF00072">
    <property type="entry name" value="Response_reg"/>
    <property type="match status" value="1"/>
</dbReference>
<sequence>METLTCLLIDDDADDLEFFTLAIQRLKEQVHCIAFDDGAEALKKLSDDTTLRPDFIFLDLNMPRIQGKQILKEMKKLQRLDTIPVIIYSTSSETHDMEETKALGAADYIVKAPSIKLLSERLEQVINLHKKPFSSI</sequence>
<accession>A0ABY6IVV2</accession>
<dbReference type="PANTHER" id="PTHR44520:SF2">
    <property type="entry name" value="RESPONSE REGULATOR RCP1"/>
    <property type="match status" value="1"/>
</dbReference>
<dbReference type="EMBL" id="CP107006">
    <property type="protein sequence ID" value="UYQ91363.1"/>
    <property type="molecule type" value="Genomic_DNA"/>
</dbReference>
<feature type="modified residue" description="4-aspartylphosphate" evidence="1">
    <location>
        <position position="59"/>
    </location>
</feature>
<dbReference type="Proteomes" id="UP001162741">
    <property type="component" value="Chromosome"/>
</dbReference>
<evidence type="ECO:0000313" key="4">
    <source>
        <dbReference type="Proteomes" id="UP001162741"/>
    </source>
</evidence>
<dbReference type="SMART" id="SM00448">
    <property type="entry name" value="REC"/>
    <property type="match status" value="1"/>
</dbReference>
<dbReference type="InterPro" id="IPR052893">
    <property type="entry name" value="TCS_response_regulator"/>
</dbReference>
<evidence type="ECO:0000256" key="1">
    <source>
        <dbReference type="PROSITE-ProRule" id="PRU00169"/>
    </source>
</evidence>
<protein>
    <submittedName>
        <fullName evidence="3">Response regulator</fullName>
    </submittedName>
</protein>
<dbReference type="PANTHER" id="PTHR44520">
    <property type="entry name" value="RESPONSE REGULATOR RCP1-RELATED"/>
    <property type="match status" value="1"/>
</dbReference>
<feature type="domain" description="Response regulatory" evidence="2">
    <location>
        <begin position="5"/>
        <end position="126"/>
    </location>
</feature>
<dbReference type="Gene3D" id="3.40.50.2300">
    <property type="match status" value="1"/>
</dbReference>
<reference evidence="3" key="1">
    <citation type="submission" date="2022-10" db="EMBL/GenBank/DDBJ databases">
        <title>Chitinophaga sp. nov., isolated from soil.</title>
        <authorList>
            <person name="Jeon C.O."/>
        </authorList>
    </citation>
    <scope>NUCLEOTIDE SEQUENCE</scope>
    <source>
        <strain evidence="3">R8</strain>
    </source>
</reference>
<gene>
    <name evidence="3" type="ORF">MKQ68_14815</name>
</gene>
<proteinExistence type="predicted"/>
<keyword evidence="4" id="KW-1185">Reference proteome</keyword>
<dbReference type="SUPFAM" id="SSF52172">
    <property type="entry name" value="CheY-like"/>
    <property type="match status" value="1"/>
</dbReference>
<evidence type="ECO:0000259" key="2">
    <source>
        <dbReference type="PROSITE" id="PS50110"/>
    </source>
</evidence>
<keyword evidence="1" id="KW-0597">Phosphoprotein</keyword>